<dbReference type="EMBL" id="JADWOX010000018">
    <property type="protein sequence ID" value="MBI1686046.1"/>
    <property type="molecule type" value="Genomic_DNA"/>
</dbReference>
<feature type="domain" description="HTH iclR-type" evidence="4">
    <location>
        <begin position="11"/>
        <end position="71"/>
    </location>
</feature>
<proteinExistence type="predicted"/>
<dbReference type="PROSITE" id="PS51077">
    <property type="entry name" value="HTH_ICLR"/>
    <property type="match status" value="1"/>
</dbReference>
<dbReference type="InterPro" id="IPR050707">
    <property type="entry name" value="HTH_MetabolicPath_Reg"/>
</dbReference>
<dbReference type="InterPro" id="IPR005471">
    <property type="entry name" value="Tscrpt_reg_IclR_N"/>
</dbReference>
<keyword evidence="7" id="KW-1185">Reference proteome</keyword>
<gene>
    <name evidence="6" type="ORF">I4Q42_20455</name>
</gene>
<organism evidence="6 7">
    <name type="scientific">Caulobacter hibisci</name>
    <dbReference type="NCBI Taxonomy" id="2035993"/>
    <lineage>
        <taxon>Bacteria</taxon>
        <taxon>Pseudomonadati</taxon>
        <taxon>Pseudomonadota</taxon>
        <taxon>Alphaproteobacteria</taxon>
        <taxon>Caulobacterales</taxon>
        <taxon>Caulobacteraceae</taxon>
        <taxon>Caulobacter</taxon>
    </lineage>
</organism>
<dbReference type="RefSeq" id="WP_198577944.1">
    <property type="nucleotide sequence ID" value="NZ_JADWOX010000018.1"/>
</dbReference>
<dbReference type="Pfam" id="PF09339">
    <property type="entry name" value="HTH_IclR"/>
    <property type="match status" value="1"/>
</dbReference>
<dbReference type="Gene3D" id="3.30.450.40">
    <property type="match status" value="1"/>
</dbReference>
<feature type="domain" description="IclR-ED" evidence="5">
    <location>
        <begin position="72"/>
        <end position="254"/>
    </location>
</feature>
<dbReference type="SMART" id="SM00346">
    <property type="entry name" value="HTH_ICLR"/>
    <property type="match status" value="1"/>
</dbReference>
<evidence type="ECO:0000256" key="3">
    <source>
        <dbReference type="ARBA" id="ARBA00023163"/>
    </source>
</evidence>
<dbReference type="PANTHER" id="PTHR30136:SF34">
    <property type="entry name" value="TRANSCRIPTIONAL REGULATOR"/>
    <property type="match status" value="1"/>
</dbReference>
<dbReference type="SUPFAM" id="SSF46785">
    <property type="entry name" value="Winged helix' DNA-binding domain"/>
    <property type="match status" value="1"/>
</dbReference>
<dbReference type="InterPro" id="IPR012794">
    <property type="entry name" value="PcaR_PcaU"/>
</dbReference>
<dbReference type="InterPro" id="IPR036388">
    <property type="entry name" value="WH-like_DNA-bd_sf"/>
</dbReference>
<dbReference type="InterPro" id="IPR014757">
    <property type="entry name" value="Tscrpt_reg_IclR_C"/>
</dbReference>
<keyword evidence="2" id="KW-0238">DNA-binding</keyword>
<keyword evidence="1" id="KW-0805">Transcription regulation</keyword>
<evidence type="ECO:0000256" key="1">
    <source>
        <dbReference type="ARBA" id="ARBA00023015"/>
    </source>
</evidence>
<keyword evidence="3" id="KW-0804">Transcription</keyword>
<sequence>MTASTPSKDYVQAFARGLDVIRAFDADHSRMTLSQVAERTGLTRAAARRFLLTLVEEGYAFSDGKVFGLAPRVLDLGFAYLSTLGMWESAQTVLTDVTRRIGESCSASVLDGDEIVYVARVAASRIMTVGLRVGSRLPAFHTSMGRMLLAHLPAAELDRALDGRTFEKLTPNTVTDPEELRAILKRTAQQGWSLTDQELEIGLLSIAVPLRDRAGRVTAAINVSSHASRTTPQQLIDTVLPVLREAAGKIVSIV</sequence>
<accession>A0ABS0T2T3</accession>
<dbReference type="Proteomes" id="UP000639859">
    <property type="component" value="Unassembled WGS sequence"/>
</dbReference>
<comment type="caution">
    <text evidence="6">The sequence shown here is derived from an EMBL/GenBank/DDBJ whole genome shotgun (WGS) entry which is preliminary data.</text>
</comment>
<evidence type="ECO:0000256" key="2">
    <source>
        <dbReference type="ARBA" id="ARBA00023125"/>
    </source>
</evidence>
<dbReference type="InterPro" id="IPR029016">
    <property type="entry name" value="GAF-like_dom_sf"/>
</dbReference>
<dbReference type="InterPro" id="IPR036390">
    <property type="entry name" value="WH_DNA-bd_sf"/>
</dbReference>
<name>A0ABS0T2T3_9CAUL</name>
<evidence type="ECO:0000259" key="4">
    <source>
        <dbReference type="PROSITE" id="PS51077"/>
    </source>
</evidence>
<dbReference type="PANTHER" id="PTHR30136">
    <property type="entry name" value="HELIX-TURN-HELIX TRANSCRIPTIONAL REGULATOR, ICLR FAMILY"/>
    <property type="match status" value="1"/>
</dbReference>
<dbReference type="SUPFAM" id="SSF55781">
    <property type="entry name" value="GAF domain-like"/>
    <property type="match status" value="1"/>
</dbReference>
<protein>
    <submittedName>
        <fullName evidence="6">Helix-turn-helix domain-containing protein</fullName>
    </submittedName>
</protein>
<dbReference type="Pfam" id="PF01614">
    <property type="entry name" value="IclR_C"/>
    <property type="match status" value="1"/>
</dbReference>
<dbReference type="NCBIfam" id="TIGR02431">
    <property type="entry name" value="pcaR_pcaU"/>
    <property type="match status" value="1"/>
</dbReference>
<evidence type="ECO:0000313" key="7">
    <source>
        <dbReference type="Proteomes" id="UP000639859"/>
    </source>
</evidence>
<dbReference type="Gene3D" id="1.10.10.10">
    <property type="entry name" value="Winged helix-like DNA-binding domain superfamily/Winged helix DNA-binding domain"/>
    <property type="match status" value="1"/>
</dbReference>
<dbReference type="PROSITE" id="PS51078">
    <property type="entry name" value="ICLR_ED"/>
    <property type="match status" value="1"/>
</dbReference>
<evidence type="ECO:0000259" key="5">
    <source>
        <dbReference type="PROSITE" id="PS51078"/>
    </source>
</evidence>
<evidence type="ECO:0000313" key="6">
    <source>
        <dbReference type="EMBL" id="MBI1686046.1"/>
    </source>
</evidence>
<reference evidence="6 7" key="1">
    <citation type="submission" date="2020-11" db="EMBL/GenBank/DDBJ databases">
        <title>genome sequence of strain KACC 18849.</title>
        <authorList>
            <person name="Gao J."/>
            <person name="Zhang X."/>
        </authorList>
    </citation>
    <scope>NUCLEOTIDE SEQUENCE [LARGE SCALE GENOMIC DNA]</scope>
    <source>
        <strain evidence="6 7">KACC 18849</strain>
    </source>
</reference>